<sequence>MLRLPGVSRSLFPAALGRGGAAAANNGNCIRSSPICSSKALILVLATAKHPVVVVGSSCLQRACEKVGMQIPRFCYHERLSVAGNCRMCLVEIEKVPKPVAACAMPVMKGWNILTNSDKTRKAREGVMEFLLANHPLDCPICDQGGECDLQDQSMQFGSDRSRFTEGKRAVEDKNIGPLIKTIMTRCIQCTRCVRFASEIAGVEDLGTTRGNDLQIGTYVEKMFMSELSGNIIDICPVGALTSKPYAFTARPWETRKTETIDVLDAVGSNIIVSTRGGEVMRILPRLNEDINEEWISDKTRFAYDGLKRQRLTQPMIKNQAGQLVSATWEDALTRVAGAMQGAEGRDMAAVVGGLVDAEALVSLKDLLNRLNCENLCTEEVFPMAGAGSDLRSNYLLNSRIAGIEEADLLLLVGTNPRYEAPLFNARIRKRFLENNVDLMICLLGH</sequence>
<dbReference type="Pfam" id="PF00384">
    <property type="entry name" value="Molybdopterin"/>
    <property type="match status" value="1"/>
</dbReference>
<comment type="cofactor">
    <cofactor evidence="1">
        <name>[4Fe-4S] cluster</name>
        <dbReference type="ChEBI" id="CHEBI:49883"/>
    </cofactor>
</comment>
<accession>H3CM38</accession>
<evidence type="ECO:0000256" key="1">
    <source>
        <dbReference type="ARBA" id="ARBA00001966"/>
    </source>
</evidence>
<dbReference type="GO" id="GO:0045271">
    <property type="term" value="C:respiratory chain complex I"/>
    <property type="evidence" value="ECO:0007669"/>
    <property type="project" value="UniProtKB-ARBA"/>
</dbReference>
<dbReference type="Gene3D" id="3.30.70.20">
    <property type="match status" value="1"/>
</dbReference>
<dbReference type="InterPro" id="IPR010228">
    <property type="entry name" value="NADH_UbQ_OxRdtase_Gsu"/>
</dbReference>
<dbReference type="Pfam" id="PF10588">
    <property type="entry name" value="NADH-G_4Fe-4S_3"/>
    <property type="match status" value="1"/>
</dbReference>
<dbReference type="GO" id="GO:0008137">
    <property type="term" value="F:NADH dehydrogenase (ubiquinone) activity"/>
    <property type="evidence" value="ECO:0007669"/>
    <property type="project" value="UniProtKB-EC"/>
</dbReference>
<evidence type="ECO:0000256" key="12">
    <source>
        <dbReference type="ARBA" id="ARBA00049551"/>
    </source>
</evidence>
<dbReference type="Pfam" id="PF13510">
    <property type="entry name" value="Fer2_4"/>
    <property type="match status" value="1"/>
</dbReference>
<evidence type="ECO:0000256" key="5">
    <source>
        <dbReference type="ARBA" id="ARBA00022723"/>
    </source>
</evidence>
<dbReference type="GO" id="GO:0046872">
    <property type="term" value="F:metal ion binding"/>
    <property type="evidence" value="ECO:0007669"/>
    <property type="project" value="UniProtKB-KW"/>
</dbReference>
<dbReference type="Proteomes" id="UP000007303">
    <property type="component" value="Unassembled WGS sequence"/>
</dbReference>
<reference evidence="15" key="3">
    <citation type="submission" date="2025-09" db="UniProtKB">
        <authorList>
            <consortium name="Ensembl"/>
        </authorList>
    </citation>
    <scope>IDENTIFICATION</scope>
</reference>
<keyword evidence="7" id="KW-0408">Iron</keyword>
<name>H3CM38_TETNG</name>
<comment type="similarity">
    <text evidence="2">Belongs to the complex I 75 kDa subunit family.</text>
</comment>
<dbReference type="PROSITE" id="PS51839">
    <property type="entry name" value="4FE4S_HC3"/>
    <property type="match status" value="1"/>
</dbReference>
<dbReference type="CDD" id="cd00207">
    <property type="entry name" value="fer2"/>
    <property type="match status" value="1"/>
</dbReference>
<reference evidence="15" key="2">
    <citation type="submission" date="2025-08" db="UniProtKB">
        <authorList>
            <consortium name="Ensembl"/>
        </authorList>
    </citation>
    <scope>IDENTIFICATION</scope>
</reference>
<keyword evidence="9" id="KW-0520">NAD</keyword>
<reference evidence="16" key="1">
    <citation type="journal article" date="2004" name="Nature">
        <title>Genome duplication in the teleost fish Tetraodon nigroviridis reveals the early vertebrate proto-karyotype.</title>
        <authorList>
            <person name="Jaillon O."/>
            <person name="Aury J.-M."/>
            <person name="Brunet F."/>
            <person name="Petit J.-L."/>
            <person name="Stange-Thomann N."/>
            <person name="Mauceli E."/>
            <person name="Bouneau L."/>
            <person name="Fischer C."/>
            <person name="Ozouf-Costaz C."/>
            <person name="Bernot A."/>
            <person name="Nicaud S."/>
            <person name="Jaffe D."/>
            <person name="Fisher S."/>
            <person name="Lutfalla G."/>
            <person name="Dossat C."/>
            <person name="Segurens B."/>
            <person name="Dasilva C."/>
            <person name="Salanoubat M."/>
            <person name="Levy M."/>
            <person name="Boudet N."/>
            <person name="Castellano S."/>
            <person name="Anthouard V."/>
            <person name="Jubin C."/>
            <person name="Castelli V."/>
            <person name="Katinka M."/>
            <person name="Vacherie B."/>
            <person name="Biemont C."/>
            <person name="Skalli Z."/>
            <person name="Cattolico L."/>
            <person name="Poulain J."/>
            <person name="De Berardinis V."/>
            <person name="Cruaud C."/>
            <person name="Duprat S."/>
            <person name="Brottier P."/>
            <person name="Coutanceau J.-P."/>
            <person name="Gouzy J."/>
            <person name="Parra G."/>
            <person name="Lardier G."/>
            <person name="Chapple C."/>
            <person name="McKernan K.J."/>
            <person name="McEwan P."/>
            <person name="Bosak S."/>
            <person name="Kellis M."/>
            <person name="Volff J.-N."/>
            <person name="Guigo R."/>
            <person name="Zody M.C."/>
            <person name="Mesirov J."/>
            <person name="Lindblad-Toh K."/>
            <person name="Birren B."/>
            <person name="Nusbaum C."/>
            <person name="Kahn D."/>
            <person name="Robinson-Rechavi M."/>
            <person name="Laudet V."/>
            <person name="Schachter V."/>
            <person name="Quetier F."/>
            <person name="Saurin W."/>
            <person name="Scarpelli C."/>
            <person name="Wincker P."/>
            <person name="Lander E.S."/>
            <person name="Weissenbach J."/>
            <person name="Roest Crollius H."/>
        </authorList>
    </citation>
    <scope>NUCLEOTIDE SEQUENCE [LARGE SCALE GENOMIC DNA]</scope>
</reference>
<dbReference type="Pfam" id="PF22117">
    <property type="entry name" value="Fer4_Nqo3"/>
    <property type="match status" value="1"/>
</dbReference>
<dbReference type="HOGENOM" id="CLU_000422_11_0_1"/>
<dbReference type="Ensembl" id="ENSTNIT00000009489.1">
    <property type="protein sequence ID" value="ENSTNIP00000009318.1"/>
    <property type="gene ID" value="ENSTNIG00000006545.1"/>
</dbReference>
<evidence type="ECO:0000256" key="11">
    <source>
        <dbReference type="ARBA" id="ARBA00045300"/>
    </source>
</evidence>
<evidence type="ECO:0000256" key="3">
    <source>
        <dbReference type="ARBA" id="ARBA00013888"/>
    </source>
</evidence>
<dbReference type="PROSITE" id="PS00642">
    <property type="entry name" value="COMPLEX1_75K_2"/>
    <property type="match status" value="1"/>
</dbReference>
<dbReference type="GO" id="GO:0016651">
    <property type="term" value="F:oxidoreductase activity, acting on NAD(P)H"/>
    <property type="evidence" value="ECO:0007669"/>
    <property type="project" value="InterPro"/>
</dbReference>
<proteinExistence type="inferred from homology"/>
<dbReference type="GO" id="GO:0042773">
    <property type="term" value="P:ATP synthesis coupled electron transport"/>
    <property type="evidence" value="ECO:0007669"/>
    <property type="project" value="InterPro"/>
</dbReference>
<dbReference type="PANTHER" id="PTHR43105">
    <property type="entry name" value="RESPIRATORY NITRATE REDUCTASE"/>
    <property type="match status" value="1"/>
</dbReference>
<feature type="domain" description="4Fe-4S His(Cys)3-ligated-type" evidence="14">
    <location>
        <begin position="119"/>
        <end position="158"/>
    </location>
</feature>
<dbReference type="FunFam" id="3.30.200.210:FF:000002">
    <property type="entry name" value="NADH-ubiquinone oxidoreductase 75 kDa subunit"/>
    <property type="match status" value="1"/>
</dbReference>
<keyword evidence="4" id="KW-0004">4Fe-4S</keyword>
<evidence type="ECO:0000256" key="7">
    <source>
        <dbReference type="ARBA" id="ARBA00023004"/>
    </source>
</evidence>
<dbReference type="GO" id="GO:0005743">
    <property type="term" value="C:mitochondrial inner membrane"/>
    <property type="evidence" value="ECO:0007669"/>
    <property type="project" value="UniProtKB-ARBA"/>
</dbReference>
<dbReference type="NCBIfam" id="TIGR01973">
    <property type="entry name" value="NuoG"/>
    <property type="match status" value="1"/>
</dbReference>
<evidence type="ECO:0000256" key="4">
    <source>
        <dbReference type="ARBA" id="ARBA00022485"/>
    </source>
</evidence>
<dbReference type="GO" id="GO:0051539">
    <property type="term" value="F:4 iron, 4 sulfur cluster binding"/>
    <property type="evidence" value="ECO:0007669"/>
    <property type="project" value="UniProtKB-KW"/>
</dbReference>
<dbReference type="InterPro" id="IPR000283">
    <property type="entry name" value="NADH_UbQ_OxRdtase_75kDa_su_CS"/>
</dbReference>
<dbReference type="Gene3D" id="3.30.200.210">
    <property type="match status" value="1"/>
</dbReference>
<dbReference type="AlphaFoldDB" id="H3CM38"/>
<keyword evidence="6" id="KW-1278">Translocase</keyword>
<evidence type="ECO:0000259" key="13">
    <source>
        <dbReference type="PROSITE" id="PS51669"/>
    </source>
</evidence>
<evidence type="ECO:0000256" key="6">
    <source>
        <dbReference type="ARBA" id="ARBA00022967"/>
    </source>
</evidence>
<dbReference type="PROSITE" id="PS51669">
    <property type="entry name" value="4FE4S_MOW_BIS_MGD"/>
    <property type="match status" value="1"/>
</dbReference>
<keyword evidence="8" id="KW-0411">Iron-sulfur</keyword>
<comment type="function">
    <text evidence="11">Core subunit of the mitochondrial membrane respiratory chain NADH dehydrogenase (Complex I) which catalyzes electron transfer from NADH through the respiratory chain, using ubiquinone as an electron acceptor. Essential for catalysing the entry and efficient transfer of electrons within complex I. Plays a key role in the assembly and stability of complex I and participates in the association of complex I with ubiquinol-cytochrome reductase complex (Complex III) to form supercomplexes.</text>
</comment>
<dbReference type="FunFam" id="3.30.70.20:FF:000002">
    <property type="entry name" value="NADH-ubiquinone oxidoreductase 75 kDa subunit"/>
    <property type="match status" value="1"/>
</dbReference>
<keyword evidence="16" id="KW-1185">Reference proteome</keyword>
<dbReference type="PANTHER" id="PTHR43105:SF13">
    <property type="entry name" value="NADH-UBIQUINONE OXIDOREDUCTASE 75 KDA SUBUNIT, MITOCHONDRIAL"/>
    <property type="match status" value="1"/>
</dbReference>
<dbReference type="SUPFAM" id="SSF54292">
    <property type="entry name" value="2Fe-2S ferredoxin-like"/>
    <property type="match status" value="1"/>
</dbReference>
<evidence type="ECO:0000256" key="10">
    <source>
        <dbReference type="ARBA" id="ARBA00034078"/>
    </source>
</evidence>
<dbReference type="SUPFAM" id="SSF54862">
    <property type="entry name" value="4Fe-4S ferredoxins"/>
    <property type="match status" value="1"/>
</dbReference>
<dbReference type="InterPro" id="IPR006656">
    <property type="entry name" value="Mopterin_OxRdtase"/>
</dbReference>
<dbReference type="Pfam" id="PF22151">
    <property type="entry name" value="Fer4_NDSU1"/>
    <property type="match status" value="1"/>
</dbReference>
<dbReference type="InParanoid" id="H3CM38"/>
<dbReference type="GeneTree" id="ENSGT00940000153514"/>
<dbReference type="PROSITE" id="PS00643">
    <property type="entry name" value="COMPLEX1_75K_3"/>
    <property type="match status" value="1"/>
</dbReference>
<evidence type="ECO:0000256" key="8">
    <source>
        <dbReference type="ARBA" id="ARBA00023014"/>
    </source>
</evidence>
<evidence type="ECO:0000259" key="14">
    <source>
        <dbReference type="PROSITE" id="PS51839"/>
    </source>
</evidence>
<organism evidence="15 16">
    <name type="scientific">Tetraodon nigroviridis</name>
    <name type="common">Spotted green pufferfish</name>
    <name type="synonym">Chelonodon nigroviridis</name>
    <dbReference type="NCBI Taxonomy" id="99883"/>
    <lineage>
        <taxon>Eukaryota</taxon>
        <taxon>Metazoa</taxon>
        <taxon>Chordata</taxon>
        <taxon>Craniata</taxon>
        <taxon>Vertebrata</taxon>
        <taxon>Euteleostomi</taxon>
        <taxon>Actinopterygii</taxon>
        <taxon>Neopterygii</taxon>
        <taxon>Teleostei</taxon>
        <taxon>Neoteleostei</taxon>
        <taxon>Acanthomorphata</taxon>
        <taxon>Eupercaria</taxon>
        <taxon>Tetraodontiformes</taxon>
        <taxon>Tetradontoidea</taxon>
        <taxon>Tetraodontidae</taxon>
        <taxon>Tetraodon</taxon>
    </lineage>
</organism>
<dbReference type="InterPro" id="IPR006963">
    <property type="entry name" value="Mopterin_OxRdtase_4Fe-4S_dom"/>
</dbReference>
<dbReference type="OMA" id="LHMNRCI"/>
<dbReference type="PROSITE" id="PS00641">
    <property type="entry name" value="COMPLEX1_75K_1"/>
    <property type="match status" value="1"/>
</dbReference>
<keyword evidence="5" id="KW-0479">Metal-binding</keyword>
<dbReference type="STRING" id="99883.ENSTNIP00000009318"/>
<evidence type="ECO:0000313" key="16">
    <source>
        <dbReference type="Proteomes" id="UP000007303"/>
    </source>
</evidence>
<protein>
    <recommendedName>
        <fullName evidence="3">NADH-ubiquinone oxidoreductase 75 kDa subunit, mitochondrial</fullName>
    </recommendedName>
</protein>
<dbReference type="InterPro" id="IPR001041">
    <property type="entry name" value="2Fe-2S_ferredoxin-type"/>
</dbReference>
<evidence type="ECO:0000256" key="2">
    <source>
        <dbReference type="ARBA" id="ARBA00005404"/>
    </source>
</evidence>
<evidence type="ECO:0000313" key="15">
    <source>
        <dbReference type="Ensembl" id="ENSTNIP00000009318.1"/>
    </source>
</evidence>
<dbReference type="InterPro" id="IPR054351">
    <property type="entry name" value="NADH_UbQ_OxRdtase_ferredoxin"/>
</dbReference>
<evidence type="ECO:0000256" key="9">
    <source>
        <dbReference type="ARBA" id="ARBA00023027"/>
    </source>
</evidence>
<comment type="cofactor">
    <cofactor evidence="10">
        <name>[2Fe-2S] cluster</name>
        <dbReference type="ChEBI" id="CHEBI:190135"/>
    </cofactor>
</comment>
<dbReference type="SUPFAM" id="SSF53706">
    <property type="entry name" value="Formate dehydrogenase/DMSO reductase, domains 1-3"/>
    <property type="match status" value="1"/>
</dbReference>
<dbReference type="Gene3D" id="3.10.20.740">
    <property type="match status" value="1"/>
</dbReference>
<comment type="catalytic activity">
    <reaction evidence="12">
        <text>a ubiquinone + NADH + 5 H(+)(in) = a ubiquinol + NAD(+) + 4 H(+)(out)</text>
        <dbReference type="Rhea" id="RHEA:29091"/>
        <dbReference type="Rhea" id="RHEA-COMP:9565"/>
        <dbReference type="Rhea" id="RHEA-COMP:9566"/>
        <dbReference type="ChEBI" id="CHEBI:15378"/>
        <dbReference type="ChEBI" id="CHEBI:16389"/>
        <dbReference type="ChEBI" id="CHEBI:17976"/>
        <dbReference type="ChEBI" id="CHEBI:57540"/>
        <dbReference type="ChEBI" id="CHEBI:57945"/>
        <dbReference type="EC" id="7.1.1.2"/>
    </reaction>
</comment>
<feature type="domain" description="4Fe-4S Mo/W bis-MGD-type" evidence="13">
    <location>
        <begin position="255"/>
        <end position="311"/>
    </location>
</feature>
<dbReference type="SMART" id="SM00929">
    <property type="entry name" value="NADH-G_4Fe-4S_3"/>
    <property type="match status" value="1"/>
</dbReference>
<dbReference type="InterPro" id="IPR036010">
    <property type="entry name" value="2Fe-2S_ferredoxin-like_sf"/>
</dbReference>
<dbReference type="FunFam" id="3.10.20.740:FF:000001">
    <property type="entry name" value="NADH-quinone oxidoreductase subunit G"/>
    <property type="match status" value="1"/>
</dbReference>
<dbReference type="InterPro" id="IPR050123">
    <property type="entry name" value="Prok_molybdopt-oxidoreductase"/>
</dbReference>
<dbReference type="InterPro" id="IPR019574">
    <property type="entry name" value="NADH_UbQ_OxRdtase_Gsu_4Fe4S-bd"/>
</dbReference>